<keyword evidence="2" id="KW-0732">Signal</keyword>
<dbReference type="Proteomes" id="UP001239445">
    <property type="component" value="Unassembled WGS sequence"/>
</dbReference>
<evidence type="ECO:0000313" key="5">
    <source>
        <dbReference type="EMBL" id="KAK1759632.1"/>
    </source>
</evidence>
<dbReference type="Gene3D" id="1.10.1280.10">
    <property type="entry name" value="Di-copper center containing domain from catechol oxidase"/>
    <property type="match status" value="1"/>
</dbReference>
<dbReference type="PANTHER" id="PTHR11474:SF131">
    <property type="entry name" value="TYROSINASE COPPER-BINDING DOMAIN-CONTAINING PROTEIN"/>
    <property type="match status" value="1"/>
</dbReference>
<gene>
    <name evidence="5" type="ORF">QBC47DRAFT_437616</name>
</gene>
<dbReference type="PROSITE" id="PS00498">
    <property type="entry name" value="TYROSINASE_2"/>
    <property type="match status" value="1"/>
</dbReference>
<evidence type="ECO:0000256" key="2">
    <source>
        <dbReference type="SAM" id="SignalP"/>
    </source>
</evidence>
<comment type="caution">
    <text evidence="5">The sequence shown here is derived from an EMBL/GenBank/DDBJ whole genome shotgun (WGS) entry which is preliminary data.</text>
</comment>
<dbReference type="AlphaFoldDB" id="A0AAJ0BKJ1"/>
<accession>A0AAJ0BKJ1</accession>
<sequence length="561" mass="61511">MGKITARLGWCVAAALLYGHAAAQTAQQTPFPVVGVRTGIDVKTGQRPARQNINDLYARGGPQWDLYILALSAFQDVNETDPLSYYAISGIHGLPHSAWNGVAHVDGAPKDVGYCPHNELLFPTWHRPYVALFEQALVSHAVRIASGYPSATAPAYKAAAQTLRQPYWDWAAEAKLPTAATLLNITVNGPGGPVTLRNPLYSYRFQRLGVLAAFGGTLSQSPETVRCGGLQGNNGTESDRSMMSVAKDLTNYVYDVFTRTQKFEDMAYDNFQGSSFENPHNIVHNNAGCGGTLGNIDWSAFDPLFMLHHCNVDRLISLWQAIHYDTPMFTVAGRTNGEFSTASGSNITADSPLKPFFDKNLNFYSSNSVSDIRVFGYTYPEIDDWSRTPDVSANFVRSRVNALYGGSSSSAPVQRRGFRPLSFPPFRQRLQYYTAEIQVDRSEIPLPSTVHLMVNGSAVGRMALLAMPRTGMASVSLPLRGLAVGNQSFESVDPSAALDFLREELTLEIRTNEGVSVSVDIAPSLKLEVQGVDYKPRADDNGFPSFGNSTKWPVRVRPSRY</sequence>
<dbReference type="PRINTS" id="PR00092">
    <property type="entry name" value="TYROSINASE"/>
</dbReference>
<protein>
    <submittedName>
        <fullName evidence="5">Di-copper centre-containing protein</fullName>
    </submittedName>
</protein>
<reference evidence="5" key="1">
    <citation type="submission" date="2023-06" db="EMBL/GenBank/DDBJ databases">
        <title>Genome-scale phylogeny and comparative genomics of the fungal order Sordariales.</title>
        <authorList>
            <consortium name="Lawrence Berkeley National Laboratory"/>
            <person name="Hensen N."/>
            <person name="Bonometti L."/>
            <person name="Westerberg I."/>
            <person name="Brannstrom I.O."/>
            <person name="Guillou S."/>
            <person name="Cros-Aarteil S."/>
            <person name="Calhoun S."/>
            <person name="Haridas S."/>
            <person name="Kuo A."/>
            <person name="Mondo S."/>
            <person name="Pangilinan J."/>
            <person name="Riley R."/>
            <person name="Labutti K."/>
            <person name="Andreopoulos B."/>
            <person name="Lipzen A."/>
            <person name="Chen C."/>
            <person name="Yanf M."/>
            <person name="Daum C."/>
            <person name="Ng V."/>
            <person name="Clum A."/>
            <person name="Steindorff A."/>
            <person name="Ohm R."/>
            <person name="Martin F."/>
            <person name="Silar P."/>
            <person name="Natvig D."/>
            <person name="Lalanne C."/>
            <person name="Gautier V."/>
            <person name="Ament-Velasquez S.L."/>
            <person name="Kruys A."/>
            <person name="Hutchinson M.I."/>
            <person name="Powell A.J."/>
            <person name="Barry K."/>
            <person name="Miller A.N."/>
            <person name="Grigoriev I.V."/>
            <person name="Debuchy R."/>
            <person name="Gladieux P."/>
            <person name="Thoren M.H."/>
            <person name="Johannesson H."/>
        </authorList>
    </citation>
    <scope>NUCLEOTIDE SEQUENCE</scope>
    <source>
        <strain evidence="5">PSN4</strain>
    </source>
</reference>
<dbReference type="InterPro" id="IPR050316">
    <property type="entry name" value="Tyrosinase/Hemocyanin"/>
</dbReference>
<keyword evidence="1" id="KW-0479">Metal-binding</keyword>
<evidence type="ECO:0000313" key="6">
    <source>
        <dbReference type="Proteomes" id="UP001239445"/>
    </source>
</evidence>
<dbReference type="PANTHER" id="PTHR11474">
    <property type="entry name" value="TYROSINASE FAMILY MEMBER"/>
    <property type="match status" value="1"/>
</dbReference>
<dbReference type="EMBL" id="MU839828">
    <property type="protein sequence ID" value="KAK1759632.1"/>
    <property type="molecule type" value="Genomic_DNA"/>
</dbReference>
<dbReference type="GO" id="GO:0046872">
    <property type="term" value="F:metal ion binding"/>
    <property type="evidence" value="ECO:0007669"/>
    <property type="project" value="UniProtKB-KW"/>
</dbReference>
<dbReference type="PROSITE" id="PS00497">
    <property type="entry name" value="TYROSINASE_1"/>
    <property type="match status" value="1"/>
</dbReference>
<feature type="chain" id="PRO_5042507574" evidence="2">
    <location>
        <begin position="24"/>
        <end position="561"/>
    </location>
</feature>
<feature type="domain" description="Tyrosinase copper-binding" evidence="3">
    <location>
        <begin position="117"/>
        <end position="134"/>
    </location>
</feature>
<proteinExistence type="predicted"/>
<name>A0AAJ0BKJ1_9PEZI</name>
<dbReference type="Pfam" id="PF00264">
    <property type="entry name" value="Tyrosinase"/>
    <property type="match status" value="1"/>
</dbReference>
<dbReference type="SUPFAM" id="SSF48056">
    <property type="entry name" value="Di-copper centre-containing domain"/>
    <property type="match status" value="1"/>
</dbReference>
<evidence type="ECO:0000259" key="3">
    <source>
        <dbReference type="PROSITE" id="PS00497"/>
    </source>
</evidence>
<organism evidence="5 6">
    <name type="scientific">Echria macrotheca</name>
    <dbReference type="NCBI Taxonomy" id="438768"/>
    <lineage>
        <taxon>Eukaryota</taxon>
        <taxon>Fungi</taxon>
        <taxon>Dikarya</taxon>
        <taxon>Ascomycota</taxon>
        <taxon>Pezizomycotina</taxon>
        <taxon>Sordariomycetes</taxon>
        <taxon>Sordariomycetidae</taxon>
        <taxon>Sordariales</taxon>
        <taxon>Schizotheciaceae</taxon>
        <taxon>Echria</taxon>
    </lineage>
</organism>
<dbReference type="GO" id="GO:0016491">
    <property type="term" value="F:oxidoreductase activity"/>
    <property type="evidence" value="ECO:0007669"/>
    <property type="project" value="InterPro"/>
</dbReference>
<keyword evidence="6" id="KW-1185">Reference proteome</keyword>
<dbReference type="InterPro" id="IPR008922">
    <property type="entry name" value="Di-copper_centre_dom_sf"/>
</dbReference>
<feature type="domain" description="Tyrosinase copper-binding" evidence="4">
    <location>
        <begin position="302"/>
        <end position="313"/>
    </location>
</feature>
<evidence type="ECO:0000256" key="1">
    <source>
        <dbReference type="ARBA" id="ARBA00022723"/>
    </source>
</evidence>
<evidence type="ECO:0000259" key="4">
    <source>
        <dbReference type="PROSITE" id="PS00498"/>
    </source>
</evidence>
<dbReference type="InterPro" id="IPR002227">
    <property type="entry name" value="Tyrosinase_Cu-bd"/>
</dbReference>
<feature type="signal peptide" evidence="2">
    <location>
        <begin position="1"/>
        <end position="23"/>
    </location>
</feature>